<comment type="caution">
    <text evidence="3">The sequence shown here is derived from an EMBL/GenBank/DDBJ whole genome shotgun (WGS) entry which is preliminary data.</text>
</comment>
<evidence type="ECO:0000259" key="2">
    <source>
        <dbReference type="PROSITE" id="PS50011"/>
    </source>
</evidence>
<feature type="compositionally biased region" description="Polar residues" evidence="1">
    <location>
        <begin position="34"/>
        <end position="43"/>
    </location>
</feature>
<dbReference type="OrthoDB" id="9791419at2"/>
<dbReference type="Proteomes" id="UP000265955">
    <property type="component" value="Unassembled WGS sequence"/>
</dbReference>
<evidence type="ECO:0000313" key="4">
    <source>
        <dbReference type="Proteomes" id="UP000265955"/>
    </source>
</evidence>
<dbReference type="Pfam" id="PF00069">
    <property type="entry name" value="Pkinase"/>
    <property type="match status" value="1"/>
</dbReference>
<gene>
    <name evidence="3" type="ORF">D3871_26100</name>
</gene>
<sequence>MAKMRTSSISLGEIHVPSTAEVSQKPVVSHQPRSRSVVSGISRTNKKSAGPQTPNSKITGENPESVTVKHVRFKDLSTSTSTPAQMPNVAENGYYWLSNPFIPAEEFPGQEFPARLSPAGQELGSGGCGTVTIYRTPDPNHIEFAAKSASGLEGEALEAANRMLHKESHIYGRLKEWAGRNKEDSSYATMQKNVVKIYGMAGVLKPDVAERRKSGDVTPLTAADITPLLLMEKGFGGLAVIKELSLRYACGKLKKRQFDGIMQWIGYQVLQVIELFGKAGLIHGDIKPDNFIFDRETGDLKVIDFGISGELGVHANAGTHTYAPPGAIGEGKKGILRTEQFDVFCVASSLLESMEFDLTTVINEWDGQWNFKHARNWQPNEGLTLVAHSKDVAHTNPYTGLKERLPGHYIDIKNNVNTARSGGFAYPDAMRMMQSNSDQAPDARVARNLMFFKDAVISHDEARSLIKDMMDSLDPVEKPAKQDPLEFPQRPNLPPAIYWIATQADLLKVKYELESAAQTTKGKHSSDTIRELIKTCADLLGKLNDAANLSPQPNNNPLEKEAVASLEKELGEQGKNITSMAIRKMSELANVEKDLPEHLRPIASKTNAEIRELLALPEHLHPIVFEVCALLLQQKNLNIALNPTPSKTPESDKPIDLKLAPHRWHYRTALQAWRHCAQLIQRLNPVAMNQPQHVMDTAKVSLNTKLTALQKSFVTIIIRLSSADVNRQMSSAGHLLSQDELDVQLLIEQGEALLSETHLAPKKSASVARRVQMMIDTLVKHDARIGSLITRSAGEQNKGLKGALGAMVGRLEKSKENLTQRLKRYKELGASFFHGTEKRINELLSEIFSIPGSTFGKSQPDKNVREQDFALAFDIWSRLNMFAGRTDPDGLAQREKALTEFSELAPRMAAFVARMRPVLEELGLPNDFGKNHFIENKDISHYMPSSLRELRERLMEAQYDHVSKTTRPGLMEKVKLARRFLDQHIHEDMELAAHATQERKITQEETDILRKQQERKKNLKFPDPLPSQKMEEDSATNSGELDAHKRAHVRRMRPVLSELELLKRIQKTASGNEIPKTETLSVEFSVDYVIERENIGKDVATLLDRADEKNGNGVEAKLAELRKHGVIPEDSPENDVIDLSKLNEYLALKAGPTVPNEILVQIGVLVNEKNL</sequence>
<keyword evidence="4" id="KW-1185">Reference proteome</keyword>
<feature type="compositionally biased region" description="Polar residues" evidence="1">
    <location>
        <begin position="1"/>
        <end position="10"/>
    </location>
</feature>
<evidence type="ECO:0000313" key="3">
    <source>
        <dbReference type="EMBL" id="RJF92119.1"/>
    </source>
</evidence>
<feature type="compositionally biased region" description="Polar residues" evidence="1">
    <location>
        <begin position="50"/>
        <end position="65"/>
    </location>
</feature>
<dbReference type="InterPro" id="IPR000719">
    <property type="entry name" value="Prot_kinase_dom"/>
</dbReference>
<dbReference type="PANTHER" id="PTHR44167">
    <property type="entry name" value="OVARIAN-SPECIFIC SERINE/THREONINE-PROTEIN KINASE LOK-RELATED"/>
    <property type="match status" value="1"/>
</dbReference>
<dbReference type="PANTHER" id="PTHR44167:SF24">
    <property type="entry name" value="SERINE_THREONINE-PROTEIN KINASE CHK2"/>
    <property type="match status" value="1"/>
</dbReference>
<reference evidence="4" key="1">
    <citation type="submission" date="2018-09" db="EMBL/GenBank/DDBJ databases">
        <authorList>
            <person name="Zhu H."/>
        </authorList>
    </citation>
    <scope>NUCLEOTIDE SEQUENCE [LARGE SCALE GENOMIC DNA]</scope>
    <source>
        <strain evidence="4">K1R23-30</strain>
    </source>
</reference>
<dbReference type="SMART" id="SM00220">
    <property type="entry name" value="S_TKc"/>
    <property type="match status" value="1"/>
</dbReference>
<dbReference type="InterPro" id="IPR008271">
    <property type="entry name" value="Ser/Thr_kinase_AS"/>
</dbReference>
<organism evidence="3 4">
    <name type="scientific">Noviherbaspirillum saxi</name>
    <dbReference type="NCBI Taxonomy" id="2320863"/>
    <lineage>
        <taxon>Bacteria</taxon>
        <taxon>Pseudomonadati</taxon>
        <taxon>Pseudomonadota</taxon>
        <taxon>Betaproteobacteria</taxon>
        <taxon>Burkholderiales</taxon>
        <taxon>Oxalobacteraceae</taxon>
        <taxon>Noviherbaspirillum</taxon>
    </lineage>
</organism>
<dbReference type="InterPro" id="IPR011009">
    <property type="entry name" value="Kinase-like_dom_sf"/>
</dbReference>
<name>A0A3A3FYF1_9BURK</name>
<dbReference type="GO" id="GO:0004674">
    <property type="term" value="F:protein serine/threonine kinase activity"/>
    <property type="evidence" value="ECO:0007669"/>
    <property type="project" value="TreeGrafter"/>
</dbReference>
<dbReference type="GO" id="GO:0005524">
    <property type="term" value="F:ATP binding"/>
    <property type="evidence" value="ECO:0007669"/>
    <property type="project" value="InterPro"/>
</dbReference>
<dbReference type="RefSeq" id="WP_119772004.1">
    <property type="nucleotide sequence ID" value="NZ_QYUO01000003.1"/>
</dbReference>
<accession>A0A3A3FYF1</accession>
<protein>
    <recommendedName>
        <fullName evidence="2">Protein kinase domain-containing protein</fullName>
    </recommendedName>
</protein>
<dbReference type="Gene3D" id="1.10.510.10">
    <property type="entry name" value="Transferase(Phosphotransferase) domain 1"/>
    <property type="match status" value="1"/>
</dbReference>
<dbReference type="SUPFAM" id="SSF56112">
    <property type="entry name" value="Protein kinase-like (PK-like)"/>
    <property type="match status" value="1"/>
</dbReference>
<feature type="region of interest" description="Disordered" evidence="1">
    <location>
        <begin position="1012"/>
        <end position="1046"/>
    </location>
</feature>
<feature type="domain" description="Protein kinase" evidence="2">
    <location>
        <begin position="117"/>
        <end position="493"/>
    </location>
</feature>
<dbReference type="PROSITE" id="PS50011">
    <property type="entry name" value="PROTEIN_KINASE_DOM"/>
    <property type="match status" value="1"/>
</dbReference>
<proteinExistence type="predicted"/>
<evidence type="ECO:0000256" key="1">
    <source>
        <dbReference type="SAM" id="MobiDB-lite"/>
    </source>
</evidence>
<dbReference type="AlphaFoldDB" id="A0A3A3FYF1"/>
<dbReference type="PROSITE" id="PS00108">
    <property type="entry name" value="PROTEIN_KINASE_ST"/>
    <property type="match status" value="1"/>
</dbReference>
<dbReference type="EMBL" id="QYUO01000003">
    <property type="protein sequence ID" value="RJF92119.1"/>
    <property type="molecule type" value="Genomic_DNA"/>
</dbReference>
<feature type="region of interest" description="Disordered" evidence="1">
    <location>
        <begin position="1"/>
        <end position="65"/>
    </location>
</feature>